<gene>
    <name evidence="1" type="ORF">M9H77_34416</name>
</gene>
<protein>
    <submittedName>
        <fullName evidence="1">Uncharacterized protein</fullName>
    </submittedName>
</protein>
<proteinExistence type="predicted"/>
<accession>A0ACB9ZL50</accession>
<evidence type="ECO:0000313" key="1">
    <source>
        <dbReference type="EMBL" id="KAI5648411.1"/>
    </source>
</evidence>
<name>A0ACB9ZL50_CATRO</name>
<evidence type="ECO:0000313" key="2">
    <source>
        <dbReference type="Proteomes" id="UP001060085"/>
    </source>
</evidence>
<sequence>MTRDKHEMMESFQGLVQASKDRLQFGAIKAKESGPRPTADERSTLPSPISFVIDSFPSWTPMWSMIPSYFLDPFVGNFLVKKVEGTDGMTCDKHKIIGSFQGSFERVWSYKSQGKWSKTYHQQ</sequence>
<dbReference type="EMBL" id="CM044708">
    <property type="protein sequence ID" value="KAI5648411.1"/>
    <property type="molecule type" value="Genomic_DNA"/>
</dbReference>
<comment type="caution">
    <text evidence="1">The sequence shown here is derived from an EMBL/GenBank/DDBJ whole genome shotgun (WGS) entry which is preliminary data.</text>
</comment>
<reference evidence="2" key="1">
    <citation type="journal article" date="2023" name="Nat. Plants">
        <title>Single-cell RNA sequencing provides a high-resolution roadmap for understanding the multicellular compartmentation of specialized metabolism.</title>
        <authorList>
            <person name="Sun S."/>
            <person name="Shen X."/>
            <person name="Li Y."/>
            <person name="Li Y."/>
            <person name="Wang S."/>
            <person name="Li R."/>
            <person name="Zhang H."/>
            <person name="Shen G."/>
            <person name="Guo B."/>
            <person name="Wei J."/>
            <person name="Xu J."/>
            <person name="St-Pierre B."/>
            <person name="Chen S."/>
            <person name="Sun C."/>
        </authorList>
    </citation>
    <scope>NUCLEOTIDE SEQUENCE [LARGE SCALE GENOMIC DNA]</scope>
</reference>
<keyword evidence="2" id="KW-1185">Reference proteome</keyword>
<dbReference type="Proteomes" id="UP001060085">
    <property type="component" value="Linkage Group LG08"/>
</dbReference>
<organism evidence="1 2">
    <name type="scientific">Catharanthus roseus</name>
    <name type="common">Madagascar periwinkle</name>
    <name type="synonym">Vinca rosea</name>
    <dbReference type="NCBI Taxonomy" id="4058"/>
    <lineage>
        <taxon>Eukaryota</taxon>
        <taxon>Viridiplantae</taxon>
        <taxon>Streptophyta</taxon>
        <taxon>Embryophyta</taxon>
        <taxon>Tracheophyta</taxon>
        <taxon>Spermatophyta</taxon>
        <taxon>Magnoliopsida</taxon>
        <taxon>eudicotyledons</taxon>
        <taxon>Gunneridae</taxon>
        <taxon>Pentapetalae</taxon>
        <taxon>asterids</taxon>
        <taxon>lamiids</taxon>
        <taxon>Gentianales</taxon>
        <taxon>Apocynaceae</taxon>
        <taxon>Rauvolfioideae</taxon>
        <taxon>Vinceae</taxon>
        <taxon>Catharanthinae</taxon>
        <taxon>Catharanthus</taxon>
    </lineage>
</organism>